<organism evidence="1 2">
    <name type="scientific">Jaapia argillacea MUCL 33604</name>
    <dbReference type="NCBI Taxonomy" id="933084"/>
    <lineage>
        <taxon>Eukaryota</taxon>
        <taxon>Fungi</taxon>
        <taxon>Dikarya</taxon>
        <taxon>Basidiomycota</taxon>
        <taxon>Agaricomycotina</taxon>
        <taxon>Agaricomycetes</taxon>
        <taxon>Agaricomycetidae</taxon>
        <taxon>Jaapiales</taxon>
        <taxon>Jaapiaceae</taxon>
        <taxon>Jaapia</taxon>
    </lineage>
</organism>
<accession>A0A067Q0M6</accession>
<dbReference type="Gene3D" id="3.80.10.10">
    <property type="entry name" value="Ribonuclease Inhibitor"/>
    <property type="match status" value="1"/>
</dbReference>
<dbReference type="InParanoid" id="A0A067Q0M6"/>
<keyword evidence="2" id="KW-1185">Reference proteome</keyword>
<protein>
    <recommendedName>
        <fullName evidence="3">F-box domain-containing protein</fullName>
    </recommendedName>
</protein>
<evidence type="ECO:0000313" key="2">
    <source>
        <dbReference type="Proteomes" id="UP000027265"/>
    </source>
</evidence>
<dbReference type="AlphaFoldDB" id="A0A067Q0M6"/>
<dbReference type="HOGENOM" id="CLU_826568_0_0_1"/>
<evidence type="ECO:0000313" key="1">
    <source>
        <dbReference type="EMBL" id="KDQ59700.1"/>
    </source>
</evidence>
<name>A0A067Q0M6_9AGAM</name>
<gene>
    <name evidence="1" type="ORF">JAAARDRAFT_192181</name>
</gene>
<evidence type="ECO:0008006" key="3">
    <source>
        <dbReference type="Google" id="ProtNLM"/>
    </source>
</evidence>
<sequence length="336" mass="37048">MVSFHLDRFRSLLVYTRDGGDLAKIVLTLQALPAPALRVLEVTVARPSPSPILPELFEGKAPLLTRISLRGVSPGPWTSPLLAKLTALDLDIMPSHTRLTYGDFHGLLTSTSWASLQNLTLRSIPYQLVARPNPVTLLPSLLSLSLISYRSDHPLFPLALDFAVPSLESLTLQQERPGLERIGWPTFASRAASRGKRSPLYPKLRSLSLLGLPIKGMGRAFARTCPDVTHLTVADDEFGDILYLLEPVPLRRQPSSSSDNHHAMAEVAWRTLQSLTLDSKGIVMSKLHDFLQRRTKFGCPISKIFLLADCKFCQSPGIIPPSGMHETEISEVFCAS</sequence>
<dbReference type="InterPro" id="IPR032675">
    <property type="entry name" value="LRR_dom_sf"/>
</dbReference>
<dbReference type="EMBL" id="KL197715">
    <property type="protein sequence ID" value="KDQ59700.1"/>
    <property type="molecule type" value="Genomic_DNA"/>
</dbReference>
<reference evidence="2" key="1">
    <citation type="journal article" date="2014" name="Proc. Natl. Acad. Sci. U.S.A.">
        <title>Extensive sampling of basidiomycete genomes demonstrates inadequacy of the white-rot/brown-rot paradigm for wood decay fungi.</title>
        <authorList>
            <person name="Riley R."/>
            <person name="Salamov A.A."/>
            <person name="Brown D.W."/>
            <person name="Nagy L.G."/>
            <person name="Floudas D."/>
            <person name="Held B.W."/>
            <person name="Levasseur A."/>
            <person name="Lombard V."/>
            <person name="Morin E."/>
            <person name="Otillar R."/>
            <person name="Lindquist E.A."/>
            <person name="Sun H."/>
            <person name="LaButti K.M."/>
            <person name="Schmutz J."/>
            <person name="Jabbour D."/>
            <person name="Luo H."/>
            <person name="Baker S.E."/>
            <person name="Pisabarro A.G."/>
            <person name="Walton J.D."/>
            <person name="Blanchette R.A."/>
            <person name="Henrissat B."/>
            <person name="Martin F."/>
            <person name="Cullen D."/>
            <person name="Hibbett D.S."/>
            <person name="Grigoriev I.V."/>
        </authorList>
    </citation>
    <scope>NUCLEOTIDE SEQUENCE [LARGE SCALE GENOMIC DNA]</scope>
    <source>
        <strain evidence="2">MUCL 33604</strain>
    </source>
</reference>
<dbReference type="Proteomes" id="UP000027265">
    <property type="component" value="Unassembled WGS sequence"/>
</dbReference>
<proteinExistence type="predicted"/>